<dbReference type="Proteomes" id="UP000054886">
    <property type="component" value="Unassembled WGS sequence"/>
</dbReference>
<dbReference type="GO" id="GO:0045936">
    <property type="term" value="P:negative regulation of phosphate metabolic process"/>
    <property type="evidence" value="ECO:0007669"/>
    <property type="project" value="EnsemblFungi"/>
</dbReference>
<dbReference type="Pfam" id="PF08613">
    <property type="entry name" value="Cyclin"/>
    <property type="match status" value="1"/>
</dbReference>
<dbReference type="GO" id="GO:1990860">
    <property type="term" value="C:Pho85-Pho80 CDK-cyclin complex"/>
    <property type="evidence" value="ECO:0007669"/>
    <property type="project" value="EnsemblFungi"/>
</dbReference>
<reference evidence="1 3" key="1">
    <citation type="submission" date="2015-10" db="EMBL/GenBank/DDBJ databases">
        <title>Draft genomes sequences of Candida glabrata isolates 1A, 1B, 2A, 2B, 3A and 3B.</title>
        <authorList>
            <person name="Haavelsrud O.E."/>
            <person name="Gaustad P."/>
        </authorList>
    </citation>
    <scope>NUCLEOTIDE SEQUENCE [LARGE SCALE GENOMIC DNA]</scope>
    <source>
        <strain evidence="1">910700640</strain>
    </source>
</reference>
<dbReference type="GO" id="GO:0016242">
    <property type="term" value="P:negative regulation of macroautophagy"/>
    <property type="evidence" value="ECO:0007669"/>
    <property type="project" value="EnsemblFungi"/>
</dbReference>
<dbReference type="EMBL" id="LLZZ01000192">
    <property type="protein sequence ID" value="KTA95078.1"/>
    <property type="molecule type" value="Genomic_DNA"/>
</dbReference>
<dbReference type="VEuPathDB" id="FungiDB:B1J91_E02541g"/>
<gene>
    <name evidence="2" type="ORF">AO440_005569</name>
    <name evidence="1" type="ORF">AO440_005609</name>
</gene>
<protein>
    <submittedName>
        <fullName evidence="1">PHO85 cyclin PHO80</fullName>
    </submittedName>
</protein>
<accession>A0A0W0C5P5</accession>
<dbReference type="GO" id="GO:0032880">
    <property type="term" value="P:regulation of protein localization"/>
    <property type="evidence" value="ECO:0007669"/>
    <property type="project" value="EnsemblFungi"/>
</dbReference>
<dbReference type="GO" id="GO:0030003">
    <property type="term" value="P:intracellular monoatomic cation homeostasis"/>
    <property type="evidence" value="ECO:0007669"/>
    <property type="project" value="EnsemblFungi"/>
</dbReference>
<dbReference type="PANTHER" id="PTHR15615:SF117">
    <property type="entry name" value="PHO85 CYCLIN PHO80"/>
    <property type="match status" value="1"/>
</dbReference>
<dbReference type="GO" id="GO:0042144">
    <property type="term" value="P:vacuole fusion, non-autophagic"/>
    <property type="evidence" value="ECO:0007669"/>
    <property type="project" value="EnsemblFungi"/>
</dbReference>
<dbReference type="GO" id="GO:0019901">
    <property type="term" value="F:protein kinase binding"/>
    <property type="evidence" value="ECO:0007669"/>
    <property type="project" value="InterPro"/>
</dbReference>
<dbReference type="EMBL" id="LLZZ01000188">
    <property type="protein sequence ID" value="KTA95171.1"/>
    <property type="molecule type" value="Genomic_DNA"/>
</dbReference>
<dbReference type="PANTHER" id="PTHR15615">
    <property type="match status" value="1"/>
</dbReference>
<dbReference type="Gene3D" id="1.10.472.10">
    <property type="entry name" value="Cyclin-like"/>
    <property type="match status" value="1"/>
</dbReference>
<dbReference type="VEuPathDB" id="FungiDB:GVI51_E02343"/>
<dbReference type="VEuPathDB" id="FungiDB:CAGL0E02541g"/>
<dbReference type="GO" id="GO:0016538">
    <property type="term" value="F:cyclin-dependent protein serine/threonine kinase regulator activity"/>
    <property type="evidence" value="ECO:0007669"/>
    <property type="project" value="EnsemblFungi"/>
</dbReference>
<organism evidence="1 3">
    <name type="scientific">Candida glabrata</name>
    <name type="common">Yeast</name>
    <name type="synonym">Torulopsis glabrata</name>
    <dbReference type="NCBI Taxonomy" id="5478"/>
    <lineage>
        <taxon>Eukaryota</taxon>
        <taxon>Fungi</taxon>
        <taxon>Dikarya</taxon>
        <taxon>Ascomycota</taxon>
        <taxon>Saccharomycotina</taxon>
        <taxon>Saccharomycetes</taxon>
        <taxon>Saccharomycetales</taxon>
        <taxon>Saccharomycetaceae</taxon>
        <taxon>Nakaseomyces</taxon>
    </lineage>
</organism>
<sequence>MTPQDAQINTDEEIPTIKLPRDFLKCPKGDLVILIARMLQFIIQINDSNIKENERKYGLTRFHSKIAPNISVFNYFTRLTKYSLLEHSVLLSAVYYIDLLSNVYPAFNLNSLTAHRFLLTATTIASKGLCDSFCTNTHYSKVGGVQCNELNVLENEFLRKVNYRIIPRDNNISFCKMEVQKNFFILPESMESDLAPSLRQGYSSISNAGYNVLTRYYYKIIEVVGKYSSSPDKTKKVNYDIDMPAKTLHEHQQNDAVKNCSNNNSNYQTASNNIPIPQTIPQNRPKRNFDTVEERHNIYIEEKSKMNTNGLAEKLTSSSYKKQITEDKKNQILDNSIYPSSI</sequence>
<dbReference type="FunFam" id="1.10.472.10:FF:000085">
    <property type="entry name" value="Pho80p cyclin"/>
    <property type="match status" value="1"/>
</dbReference>
<dbReference type="GO" id="GO:0050849">
    <property type="term" value="P:negative regulation of calcium-mediated signaling"/>
    <property type="evidence" value="ECO:0007669"/>
    <property type="project" value="EnsemblFungi"/>
</dbReference>
<dbReference type="CDD" id="cd20558">
    <property type="entry name" value="CYCLIN_ScPCL7-like"/>
    <property type="match status" value="1"/>
</dbReference>
<name>A0A0W0C5P5_CANGB</name>
<dbReference type="GO" id="GO:0005634">
    <property type="term" value="C:nucleus"/>
    <property type="evidence" value="ECO:0007669"/>
    <property type="project" value="EnsemblFungi"/>
</dbReference>
<evidence type="ECO:0000313" key="1">
    <source>
        <dbReference type="EMBL" id="KTA95078.1"/>
    </source>
</evidence>
<evidence type="ECO:0000313" key="2">
    <source>
        <dbReference type="EMBL" id="KTA95171.1"/>
    </source>
</evidence>
<dbReference type="VEuPathDB" id="FungiDB:GWK60_E02343"/>
<dbReference type="AlphaFoldDB" id="A0A0W0C5P5"/>
<dbReference type="InterPro" id="IPR013922">
    <property type="entry name" value="Cyclin_PHO80-like"/>
</dbReference>
<dbReference type="GO" id="GO:0000122">
    <property type="term" value="P:negative regulation of transcription by RNA polymerase II"/>
    <property type="evidence" value="ECO:0007669"/>
    <property type="project" value="EnsemblFungi"/>
</dbReference>
<comment type="caution">
    <text evidence="1">The sequence shown here is derived from an EMBL/GenBank/DDBJ whole genome shotgun (WGS) entry which is preliminary data.</text>
</comment>
<evidence type="ECO:0000313" key="3">
    <source>
        <dbReference type="Proteomes" id="UP000054886"/>
    </source>
</evidence>
<dbReference type="SMR" id="A0A0W0C5P5"/>
<proteinExistence type="predicted"/>